<accession>W1PHI6</accession>
<proteinExistence type="predicted"/>
<gene>
    <name evidence="1" type="ORF">AMTR_s00019p00135050</name>
</gene>
<dbReference type="Gramene" id="ERN07149">
    <property type="protein sequence ID" value="ERN07149"/>
    <property type="gene ID" value="AMTR_s00019p00135050"/>
</dbReference>
<reference evidence="2" key="1">
    <citation type="journal article" date="2013" name="Science">
        <title>The Amborella genome and the evolution of flowering plants.</title>
        <authorList>
            <consortium name="Amborella Genome Project"/>
        </authorList>
    </citation>
    <scope>NUCLEOTIDE SEQUENCE [LARGE SCALE GENOMIC DNA]</scope>
</reference>
<evidence type="ECO:0000313" key="1">
    <source>
        <dbReference type="EMBL" id="ERN07149.1"/>
    </source>
</evidence>
<evidence type="ECO:0000313" key="2">
    <source>
        <dbReference type="Proteomes" id="UP000017836"/>
    </source>
</evidence>
<keyword evidence="2" id="KW-1185">Reference proteome</keyword>
<dbReference type="HOGENOM" id="CLU_1951670_0_0_1"/>
<protein>
    <submittedName>
        <fullName evidence="1">Uncharacterized protein</fullName>
    </submittedName>
</protein>
<dbReference type="EMBL" id="KI393807">
    <property type="protein sequence ID" value="ERN07149.1"/>
    <property type="molecule type" value="Genomic_DNA"/>
</dbReference>
<name>W1PHI6_AMBTC</name>
<dbReference type="Proteomes" id="UP000017836">
    <property type="component" value="Unassembled WGS sequence"/>
</dbReference>
<organism evidence="1 2">
    <name type="scientific">Amborella trichopoda</name>
    <dbReference type="NCBI Taxonomy" id="13333"/>
    <lineage>
        <taxon>Eukaryota</taxon>
        <taxon>Viridiplantae</taxon>
        <taxon>Streptophyta</taxon>
        <taxon>Embryophyta</taxon>
        <taxon>Tracheophyta</taxon>
        <taxon>Spermatophyta</taxon>
        <taxon>Magnoliopsida</taxon>
        <taxon>Amborellales</taxon>
        <taxon>Amborellaceae</taxon>
        <taxon>Amborella</taxon>
    </lineage>
</organism>
<dbReference type="AlphaFoldDB" id="W1PHI6"/>
<sequence>MAHQGNNDGGAEDEVLLYSKEKRVSELVGSAKRKKPGCYTLEVDGKPVLTRNYGDYHEYLLEWLGDCLEEENLMKLKYTQLRENFMQLLEDATKADIERRTKAYLIYLVGKTIFCDPNSNEVPNFVRGF</sequence>